<feature type="compositionally biased region" description="Gly residues" evidence="1">
    <location>
        <begin position="7"/>
        <end position="16"/>
    </location>
</feature>
<sequence length="55" mass="5937">DRPYVSGDGGGGGYGDSGDVNKDGGSGSERHQQQWKQFAVCTERICIHFAAKLMY</sequence>
<evidence type="ECO:0000256" key="1">
    <source>
        <dbReference type="SAM" id="MobiDB-lite"/>
    </source>
</evidence>
<dbReference type="Gramene" id="RZC72405">
    <property type="protein sequence ID" value="RZC72405"/>
    <property type="gene ID" value="C5167_035563"/>
</dbReference>
<reference evidence="2 3" key="1">
    <citation type="journal article" date="2018" name="Science">
        <title>The opium poppy genome and morphinan production.</title>
        <authorList>
            <person name="Guo L."/>
            <person name="Winzer T."/>
            <person name="Yang X."/>
            <person name="Li Y."/>
            <person name="Ning Z."/>
            <person name="He Z."/>
            <person name="Teodor R."/>
            <person name="Lu Y."/>
            <person name="Bowser T.A."/>
            <person name="Graham I.A."/>
            <person name="Ye K."/>
        </authorList>
    </citation>
    <scope>NUCLEOTIDE SEQUENCE [LARGE SCALE GENOMIC DNA]</scope>
    <source>
        <strain evidence="3">cv. HN1</strain>
        <tissue evidence="2">Leaves</tissue>
    </source>
</reference>
<feature type="region of interest" description="Disordered" evidence="1">
    <location>
        <begin position="1"/>
        <end position="33"/>
    </location>
</feature>
<protein>
    <submittedName>
        <fullName evidence="2">Uncharacterized protein</fullName>
    </submittedName>
</protein>
<dbReference type="AlphaFoldDB" id="A0A4Y7KKJ0"/>
<dbReference type="EMBL" id="CM010721">
    <property type="protein sequence ID" value="RZC72405.1"/>
    <property type="molecule type" value="Genomic_DNA"/>
</dbReference>
<organism evidence="2 3">
    <name type="scientific">Papaver somniferum</name>
    <name type="common">Opium poppy</name>
    <dbReference type="NCBI Taxonomy" id="3469"/>
    <lineage>
        <taxon>Eukaryota</taxon>
        <taxon>Viridiplantae</taxon>
        <taxon>Streptophyta</taxon>
        <taxon>Embryophyta</taxon>
        <taxon>Tracheophyta</taxon>
        <taxon>Spermatophyta</taxon>
        <taxon>Magnoliopsida</taxon>
        <taxon>Ranunculales</taxon>
        <taxon>Papaveraceae</taxon>
        <taxon>Papaveroideae</taxon>
        <taxon>Papaver</taxon>
    </lineage>
</organism>
<name>A0A4Y7KKJ0_PAPSO</name>
<gene>
    <name evidence="2" type="ORF">C5167_035563</name>
</gene>
<proteinExistence type="predicted"/>
<accession>A0A4Y7KKJ0</accession>
<keyword evidence="3" id="KW-1185">Reference proteome</keyword>
<feature type="non-terminal residue" evidence="2">
    <location>
        <position position="1"/>
    </location>
</feature>
<evidence type="ECO:0000313" key="3">
    <source>
        <dbReference type="Proteomes" id="UP000316621"/>
    </source>
</evidence>
<dbReference type="Proteomes" id="UP000316621">
    <property type="component" value="Chromosome 7"/>
</dbReference>
<evidence type="ECO:0000313" key="2">
    <source>
        <dbReference type="EMBL" id="RZC72405.1"/>
    </source>
</evidence>